<keyword evidence="3" id="KW-1185">Reference proteome</keyword>
<evidence type="ECO:0000313" key="2">
    <source>
        <dbReference type="EMBL" id="TQL52510.1"/>
    </source>
</evidence>
<dbReference type="EMBL" id="VFOP01000001">
    <property type="protein sequence ID" value="TQL52510.1"/>
    <property type="molecule type" value="Genomic_DNA"/>
</dbReference>
<sequence length="69" mass="7436">MWWAIGATAASLALIWLALGLSRANKVVDGAFEMLDEVEARKEAAEGAAPEGENHTNGHARVKPTREHL</sequence>
<evidence type="ECO:0000256" key="1">
    <source>
        <dbReference type="SAM" id="MobiDB-lite"/>
    </source>
</evidence>
<protein>
    <submittedName>
        <fullName evidence="2">Uncharacterized protein</fullName>
    </submittedName>
</protein>
<comment type="caution">
    <text evidence="2">The sequence shown here is derived from an EMBL/GenBank/DDBJ whole genome shotgun (WGS) entry which is preliminary data.</text>
</comment>
<organism evidence="2 3">
    <name type="scientific">Ornithinicoccus hortensis</name>
    <dbReference type="NCBI Taxonomy" id="82346"/>
    <lineage>
        <taxon>Bacteria</taxon>
        <taxon>Bacillati</taxon>
        <taxon>Actinomycetota</taxon>
        <taxon>Actinomycetes</taxon>
        <taxon>Micrococcales</taxon>
        <taxon>Intrasporangiaceae</taxon>
        <taxon>Ornithinicoccus</taxon>
    </lineage>
</organism>
<dbReference type="Proteomes" id="UP000319516">
    <property type="component" value="Unassembled WGS sequence"/>
</dbReference>
<feature type="region of interest" description="Disordered" evidence="1">
    <location>
        <begin position="43"/>
        <end position="69"/>
    </location>
</feature>
<reference evidence="2 3" key="1">
    <citation type="submission" date="2019-06" db="EMBL/GenBank/DDBJ databases">
        <title>Sequencing the genomes of 1000 actinobacteria strains.</title>
        <authorList>
            <person name="Klenk H.-P."/>
        </authorList>
    </citation>
    <scope>NUCLEOTIDE SEQUENCE [LARGE SCALE GENOMIC DNA]</scope>
    <source>
        <strain evidence="2 3">DSM 12335</strain>
    </source>
</reference>
<dbReference type="AlphaFoldDB" id="A0A542YWQ6"/>
<accession>A0A542YWQ6</accession>
<dbReference type="RefSeq" id="WP_141786375.1">
    <property type="nucleotide sequence ID" value="NZ_BAAAIK010000001.1"/>
</dbReference>
<evidence type="ECO:0000313" key="3">
    <source>
        <dbReference type="Proteomes" id="UP000319516"/>
    </source>
</evidence>
<name>A0A542YWQ6_9MICO</name>
<gene>
    <name evidence="2" type="ORF">FB467_3698</name>
</gene>
<proteinExistence type="predicted"/>